<feature type="transmembrane region" description="Helical" evidence="10">
    <location>
        <begin position="33"/>
        <end position="52"/>
    </location>
</feature>
<feature type="transmembrane region" description="Helical" evidence="10">
    <location>
        <begin position="165"/>
        <end position="186"/>
    </location>
</feature>
<feature type="transmembrane region" description="Helical" evidence="10">
    <location>
        <begin position="123"/>
        <end position="145"/>
    </location>
</feature>
<gene>
    <name evidence="11" type="primary">frdC</name>
    <name evidence="11" type="ORF">CRECT_0616</name>
</gene>
<evidence type="ECO:0000256" key="9">
    <source>
        <dbReference type="PIRSR" id="PIRSR000177-1"/>
    </source>
</evidence>
<dbReference type="GO" id="GO:0005886">
    <property type="term" value="C:plasma membrane"/>
    <property type="evidence" value="ECO:0007669"/>
    <property type="project" value="UniProtKB-SubCell"/>
</dbReference>
<accession>A0A6G5QKS6</accession>
<dbReference type="PIRSF" id="PIRSF000177">
    <property type="entry name" value="Fumar_rd_cyt_b"/>
    <property type="match status" value="1"/>
</dbReference>
<sequence>MSGLIEGFLGRQADTKKSRTPAVWDRWQSITGLILACFILCHMVFTSTILFGKGAFNAVVGFAEAKFLFGEATWWITNAIAAVIFAIFITHAFLAMRKFPANYRQYIMFRGHKDRMKHLDTTLWWFQFLTGFALFFAASAHLVDIIFGGHVTADKSIMAFHRLEIFYFALLVFMVVHAGVGMYRLYVKWVSIDGVNKEEMLAKRNKAKTIIFAVFGVLAIIALISDFVWISYEVAGH</sequence>
<dbReference type="InterPro" id="IPR000701">
    <property type="entry name" value="SuccDH_FuR_B_TM-su"/>
</dbReference>
<keyword evidence="3 10" id="KW-0812">Transmembrane</keyword>
<dbReference type="KEGG" id="crx:CRECT_0616"/>
<dbReference type="GO" id="GO:0046872">
    <property type="term" value="F:metal ion binding"/>
    <property type="evidence" value="ECO:0007669"/>
    <property type="project" value="UniProtKB-UniRule"/>
</dbReference>
<evidence type="ECO:0000256" key="8">
    <source>
        <dbReference type="PIRNR" id="PIRNR000177"/>
    </source>
</evidence>
<evidence type="ECO:0000256" key="7">
    <source>
        <dbReference type="ARBA" id="ARBA00023136"/>
    </source>
</evidence>
<protein>
    <recommendedName>
        <fullName evidence="8">Fumarate reductase cytochrome b subunit</fullName>
    </recommendedName>
</protein>
<dbReference type="GO" id="GO:0016491">
    <property type="term" value="F:oxidoreductase activity"/>
    <property type="evidence" value="ECO:0007669"/>
    <property type="project" value="UniProtKB-KW"/>
</dbReference>
<dbReference type="Gene3D" id="1.20.1300.10">
    <property type="entry name" value="Fumarate reductase/succinate dehydrogenase, transmembrane subunit"/>
    <property type="match status" value="1"/>
</dbReference>
<dbReference type="RefSeq" id="WP_002944499.1">
    <property type="nucleotide sequence ID" value="NZ_CP012543.1"/>
</dbReference>
<keyword evidence="2 8" id="KW-0349">Heme</keyword>
<evidence type="ECO:0000256" key="6">
    <source>
        <dbReference type="ARBA" id="ARBA00023004"/>
    </source>
</evidence>
<evidence type="ECO:0000256" key="3">
    <source>
        <dbReference type="ARBA" id="ARBA00022692"/>
    </source>
</evidence>
<comment type="subcellular location">
    <subcellularLocation>
        <location evidence="8">Cell inner membrane</location>
    </subcellularLocation>
    <subcellularLocation>
        <location evidence="1">Membrane</location>
    </subcellularLocation>
</comment>
<keyword evidence="8" id="KW-0813">Transport</keyword>
<dbReference type="InterPro" id="IPR034804">
    <property type="entry name" value="SQR/QFR_C/D"/>
</dbReference>
<feature type="transmembrane region" description="Helical" evidence="10">
    <location>
        <begin position="207"/>
        <end position="232"/>
    </location>
</feature>
<keyword evidence="4 8" id="KW-0479">Metal-binding</keyword>
<dbReference type="Pfam" id="PF01127">
    <property type="entry name" value="Sdh_cyt"/>
    <property type="match status" value="1"/>
</dbReference>
<comment type="function">
    <text evidence="8">The fumarate reductase enzyme complex is required for fumarate respiration. This subunit anchors the complex in the membrane and binds a diheme cytochrome b.</text>
</comment>
<dbReference type="AlphaFoldDB" id="A0A6G5QKS6"/>
<evidence type="ECO:0000256" key="2">
    <source>
        <dbReference type="ARBA" id="ARBA00022617"/>
    </source>
</evidence>
<keyword evidence="5 10" id="KW-1133">Transmembrane helix</keyword>
<dbReference type="Proteomes" id="UP000502377">
    <property type="component" value="Chromosome"/>
</dbReference>
<evidence type="ECO:0000256" key="1">
    <source>
        <dbReference type="ARBA" id="ARBA00004370"/>
    </source>
</evidence>
<evidence type="ECO:0000313" key="11">
    <source>
        <dbReference type="EMBL" id="QCD46305.1"/>
    </source>
</evidence>
<keyword evidence="8" id="KW-0816">Tricarboxylic acid cycle</keyword>
<dbReference type="InterPro" id="IPR004224">
    <property type="entry name" value="Fum_red_B_TM"/>
</dbReference>
<dbReference type="NCBIfam" id="NF010072">
    <property type="entry name" value="PRK13553.1"/>
    <property type="match status" value="1"/>
</dbReference>
<evidence type="ECO:0000256" key="4">
    <source>
        <dbReference type="ARBA" id="ARBA00022723"/>
    </source>
</evidence>
<feature type="binding site" description="axial binding residue" evidence="9">
    <location>
        <position position="177"/>
    </location>
    <ligand>
        <name>heme b</name>
        <dbReference type="ChEBI" id="CHEBI:60344"/>
        <label>bD</label>
    </ligand>
    <ligandPart>
        <name>Fe</name>
        <dbReference type="ChEBI" id="CHEBI:18248"/>
    </ligandPart>
</feature>
<keyword evidence="7 8" id="KW-0472">Membrane</keyword>
<keyword evidence="8" id="KW-1003">Cell membrane</keyword>
<feature type="binding site" description="axial binding residue" evidence="9">
    <location>
        <position position="141"/>
    </location>
    <ligand>
        <name>heme b</name>
        <dbReference type="ChEBI" id="CHEBI:60344"/>
        <label>bD</label>
    </ligand>
    <ligandPart>
        <name>Fe</name>
        <dbReference type="ChEBI" id="CHEBI:18248"/>
    </ligandPart>
</feature>
<dbReference type="EMBL" id="CP012543">
    <property type="protein sequence ID" value="QCD46305.1"/>
    <property type="molecule type" value="Genomic_DNA"/>
</dbReference>
<keyword evidence="6 8" id="KW-0408">Iron</keyword>
<evidence type="ECO:0000256" key="10">
    <source>
        <dbReference type="SAM" id="Phobius"/>
    </source>
</evidence>
<reference evidence="11 12" key="1">
    <citation type="submission" date="2016-07" db="EMBL/GenBank/DDBJ databases">
        <title>Comparative genomics of the Campylobacter concisus group.</title>
        <authorList>
            <person name="Miller W.G."/>
            <person name="Yee E."/>
            <person name="Chapman M.H."/>
            <person name="Huynh S."/>
            <person name="Bono J.L."/>
            <person name="On S.L.W."/>
            <person name="StLeger J."/>
            <person name="Foster G."/>
            <person name="Parker C.T."/>
        </authorList>
    </citation>
    <scope>NUCLEOTIDE SEQUENCE [LARGE SCALE GENOMIC DNA]</scope>
    <source>
        <strain evidence="11 12">ATCC 33238</strain>
    </source>
</reference>
<evidence type="ECO:0000256" key="5">
    <source>
        <dbReference type="ARBA" id="ARBA00022989"/>
    </source>
</evidence>
<dbReference type="GO" id="GO:0006099">
    <property type="term" value="P:tricarboxylic acid cycle"/>
    <property type="evidence" value="ECO:0007669"/>
    <property type="project" value="UniProtKB-UniRule"/>
</dbReference>
<feature type="binding site" description="axial binding residue" evidence="9">
    <location>
        <position position="91"/>
    </location>
    <ligand>
        <name>heme b</name>
        <dbReference type="ChEBI" id="CHEBI:60344"/>
        <label>bD</label>
    </ligand>
    <ligandPart>
        <name>Fe</name>
        <dbReference type="ChEBI" id="CHEBI:18248"/>
    </ligandPart>
</feature>
<feature type="transmembrane region" description="Helical" evidence="10">
    <location>
        <begin position="72"/>
        <end position="94"/>
    </location>
</feature>
<organism evidence="11 12">
    <name type="scientific">Campylobacter rectus</name>
    <name type="common">Wolinella recta</name>
    <dbReference type="NCBI Taxonomy" id="203"/>
    <lineage>
        <taxon>Bacteria</taxon>
        <taxon>Pseudomonadati</taxon>
        <taxon>Campylobacterota</taxon>
        <taxon>Epsilonproteobacteria</taxon>
        <taxon>Campylobacterales</taxon>
        <taxon>Campylobacteraceae</taxon>
        <taxon>Campylobacter</taxon>
    </lineage>
</organism>
<dbReference type="SUPFAM" id="SSF81343">
    <property type="entry name" value="Fumarate reductase respiratory complex transmembrane subunits"/>
    <property type="match status" value="1"/>
</dbReference>
<proteinExistence type="predicted"/>
<keyword evidence="11" id="KW-0560">Oxidoreductase</keyword>
<evidence type="ECO:0000313" key="12">
    <source>
        <dbReference type="Proteomes" id="UP000502377"/>
    </source>
</evidence>
<name>A0A6G5QKS6_CAMRE</name>
<keyword evidence="8" id="KW-0249">Electron transport</keyword>
<feature type="binding site" description="axial binding residue" evidence="9">
    <location>
        <position position="42"/>
    </location>
    <ligand>
        <name>heme b</name>
        <dbReference type="ChEBI" id="CHEBI:60344"/>
        <label>bD</label>
    </ligand>
    <ligandPart>
        <name>Fe</name>
        <dbReference type="ChEBI" id="CHEBI:18248"/>
    </ligandPart>
</feature>